<dbReference type="AlphaFoldDB" id="A0A7S3P794"/>
<proteinExistence type="predicted"/>
<accession>A0A7S3P794</accession>
<dbReference type="EMBL" id="HBIM01011950">
    <property type="protein sequence ID" value="CAE0412568.1"/>
    <property type="molecule type" value="Transcribed_RNA"/>
</dbReference>
<evidence type="ECO:0000313" key="1">
    <source>
        <dbReference type="EMBL" id="CAE0412568.1"/>
    </source>
</evidence>
<reference evidence="1" key="1">
    <citation type="submission" date="2021-01" db="EMBL/GenBank/DDBJ databases">
        <authorList>
            <person name="Corre E."/>
            <person name="Pelletier E."/>
            <person name="Niang G."/>
            <person name="Scheremetjew M."/>
            <person name="Finn R."/>
            <person name="Kale V."/>
            <person name="Holt S."/>
            <person name="Cochrane G."/>
            <person name="Meng A."/>
            <person name="Brown T."/>
            <person name="Cohen L."/>
        </authorList>
    </citation>
    <scope>NUCLEOTIDE SEQUENCE</scope>
    <source>
        <strain evidence="1">CCMP127</strain>
    </source>
</reference>
<organism evidence="1">
    <name type="scientific">Amphora coffeiformis</name>
    <dbReference type="NCBI Taxonomy" id="265554"/>
    <lineage>
        <taxon>Eukaryota</taxon>
        <taxon>Sar</taxon>
        <taxon>Stramenopiles</taxon>
        <taxon>Ochrophyta</taxon>
        <taxon>Bacillariophyta</taxon>
        <taxon>Bacillariophyceae</taxon>
        <taxon>Bacillariophycidae</taxon>
        <taxon>Thalassiophysales</taxon>
        <taxon>Catenulaceae</taxon>
        <taxon>Amphora</taxon>
    </lineage>
</organism>
<name>A0A7S3P794_9STRA</name>
<protein>
    <submittedName>
        <fullName evidence="1">Uncharacterized protein</fullName>
    </submittedName>
</protein>
<gene>
    <name evidence="1" type="ORF">ACOF00016_LOCUS9830</name>
</gene>
<sequence>MIVGKFVLAALAVMCIFNLMFWYSYATTATMAQKELKQQPLVRFAPALPPVHVNSSWIGNQWIPPPGYRTYGPSDFLVYFSSTMNRQESSSPSSVLIVGDSTARRTYGTLYALLESAANTNATSHDVQVSSLDAAKVIDFGKQGSQHGGSCLPKSAEDEKHSQLICTRRIPSQGNIRHAKDDGSNRFDLYNLSCLEDLVTLVQDPSSILWRTNNNTLNGGRQPFYSLVIFVFGPWEVMGRIECGLEHGRLNSTLDAFRHLFRVENEHQQQRFVWRTWGTFGSTRNTPVEGQKGWTKARAHNALVKNLVDEHNAQYFADTGRPSSISYVDWGQAMRPRLYPQDTRIVGDIDPHYGLEARMAFNQMLLNHLIEQDRLQKYRIRPWRGVEGDVNARVLDGGDYVYNGNTTDSIVKNFLTITVPEPAVPPAAQEKYDRAVSLFCPACMWQVAHTCTHRVDFMIQKYKLPRYEALISVVENNPTCRKAS</sequence>